<accession>A0AAV3ZRY3</accession>
<comment type="caution">
    <text evidence="2">The sequence shown here is derived from an EMBL/GenBank/DDBJ whole genome shotgun (WGS) entry which is preliminary data.</text>
</comment>
<dbReference type="EMBL" id="BLXT01002773">
    <property type="protein sequence ID" value="GFN97421.1"/>
    <property type="molecule type" value="Genomic_DNA"/>
</dbReference>
<name>A0AAV3ZRY3_9GAST</name>
<sequence>MKACIVDQDGAGLESAALTHGEGVGWGCSQSKKNITNAMSYSSSVFEKKDTHVEHFDREFSPLTRTTGKNPACTTGANTALKTRAGPGRVNYAHLEPSQ</sequence>
<evidence type="ECO:0000313" key="3">
    <source>
        <dbReference type="Proteomes" id="UP000735302"/>
    </source>
</evidence>
<protein>
    <submittedName>
        <fullName evidence="2">Uncharacterized protein</fullName>
    </submittedName>
</protein>
<proteinExistence type="predicted"/>
<feature type="compositionally biased region" description="Polar residues" evidence="1">
    <location>
        <begin position="63"/>
        <end position="81"/>
    </location>
</feature>
<reference evidence="2 3" key="1">
    <citation type="journal article" date="2021" name="Elife">
        <title>Chloroplast acquisition without the gene transfer in kleptoplastic sea slugs, Plakobranchus ocellatus.</title>
        <authorList>
            <person name="Maeda T."/>
            <person name="Takahashi S."/>
            <person name="Yoshida T."/>
            <person name="Shimamura S."/>
            <person name="Takaki Y."/>
            <person name="Nagai Y."/>
            <person name="Toyoda A."/>
            <person name="Suzuki Y."/>
            <person name="Arimoto A."/>
            <person name="Ishii H."/>
            <person name="Satoh N."/>
            <person name="Nishiyama T."/>
            <person name="Hasebe M."/>
            <person name="Maruyama T."/>
            <person name="Minagawa J."/>
            <person name="Obokata J."/>
            <person name="Shigenobu S."/>
        </authorList>
    </citation>
    <scope>NUCLEOTIDE SEQUENCE [LARGE SCALE GENOMIC DNA]</scope>
</reference>
<evidence type="ECO:0000256" key="1">
    <source>
        <dbReference type="SAM" id="MobiDB-lite"/>
    </source>
</evidence>
<evidence type="ECO:0000313" key="2">
    <source>
        <dbReference type="EMBL" id="GFN97421.1"/>
    </source>
</evidence>
<dbReference type="AlphaFoldDB" id="A0AAV3ZRY3"/>
<organism evidence="2 3">
    <name type="scientific">Plakobranchus ocellatus</name>
    <dbReference type="NCBI Taxonomy" id="259542"/>
    <lineage>
        <taxon>Eukaryota</taxon>
        <taxon>Metazoa</taxon>
        <taxon>Spiralia</taxon>
        <taxon>Lophotrochozoa</taxon>
        <taxon>Mollusca</taxon>
        <taxon>Gastropoda</taxon>
        <taxon>Heterobranchia</taxon>
        <taxon>Euthyneura</taxon>
        <taxon>Panpulmonata</taxon>
        <taxon>Sacoglossa</taxon>
        <taxon>Placobranchoidea</taxon>
        <taxon>Plakobranchidae</taxon>
        <taxon>Plakobranchus</taxon>
    </lineage>
</organism>
<keyword evidence="3" id="KW-1185">Reference proteome</keyword>
<gene>
    <name evidence="2" type="ORF">PoB_002392700</name>
</gene>
<feature type="region of interest" description="Disordered" evidence="1">
    <location>
        <begin position="62"/>
        <end position="83"/>
    </location>
</feature>
<dbReference type="Proteomes" id="UP000735302">
    <property type="component" value="Unassembled WGS sequence"/>
</dbReference>